<dbReference type="STRING" id="1082479.SAMN05216241_102426"/>
<dbReference type="GO" id="GO:0005737">
    <property type="term" value="C:cytoplasm"/>
    <property type="evidence" value="ECO:0007669"/>
    <property type="project" value="TreeGrafter"/>
</dbReference>
<protein>
    <submittedName>
        <fullName evidence="2">Dihydroflavonol-4-reductase</fullName>
    </submittedName>
</protein>
<dbReference type="Pfam" id="PF01370">
    <property type="entry name" value="Epimerase"/>
    <property type="match status" value="1"/>
</dbReference>
<evidence type="ECO:0000313" key="2">
    <source>
        <dbReference type="EMBL" id="SDF81121.1"/>
    </source>
</evidence>
<dbReference type="Gene3D" id="3.40.50.720">
    <property type="entry name" value="NAD(P)-binding Rossmann-like Domain"/>
    <property type="match status" value="1"/>
</dbReference>
<proteinExistence type="predicted"/>
<evidence type="ECO:0000259" key="1">
    <source>
        <dbReference type="Pfam" id="PF01370"/>
    </source>
</evidence>
<reference evidence="2 3" key="1">
    <citation type="submission" date="2016-10" db="EMBL/GenBank/DDBJ databases">
        <authorList>
            <person name="de Groot N.N."/>
        </authorList>
    </citation>
    <scope>NUCLEOTIDE SEQUENCE [LARGE SCALE GENOMIC DNA]</scope>
    <source>
        <strain evidence="2 3">DSM 25584</strain>
    </source>
</reference>
<gene>
    <name evidence="2" type="ORF">SAMN05216241_102426</name>
</gene>
<dbReference type="EMBL" id="FNCE01000002">
    <property type="protein sequence ID" value="SDF81121.1"/>
    <property type="molecule type" value="Genomic_DNA"/>
</dbReference>
<dbReference type="OrthoDB" id="9801785at2"/>
<evidence type="ECO:0000313" key="3">
    <source>
        <dbReference type="Proteomes" id="UP000199415"/>
    </source>
</evidence>
<dbReference type="InterPro" id="IPR036291">
    <property type="entry name" value="NAD(P)-bd_dom_sf"/>
</dbReference>
<dbReference type="InterPro" id="IPR051783">
    <property type="entry name" value="NAD(P)-dependent_oxidoreduct"/>
</dbReference>
<feature type="domain" description="NAD-dependent epimerase/dehydratase" evidence="1">
    <location>
        <begin position="3"/>
        <end position="226"/>
    </location>
</feature>
<accession>A0A1G7P4H1</accession>
<name>A0A1G7P4H1_9PROT</name>
<dbReference type="Proteomes" id="UP000199415">
    <property type="component" value="Unassembled WGS sequence"/>
</dbReference>
<dbReference type="AlphaFoldDB" id="A0A1G7P4H1"/>
<sequence>MDLVTGGAGFLGRHVVNALRAAGRPVRILDLQAPRDLPADVERCVGSVTDPGAVRQALNGVRRVFHLAAIPELWARDKTAFDRVNRRGTQTVLDAARCTPTLERFVHTSSETVLVPRAGRPLPDHLDESLELTPDDVIGPYARSKREAEMAVLAAARDGFPATVLIPTMPLGPNDASRTPPTRMVTDMLAGRTPAAIDAMMNVVDVRDAAWGHLLAADHGRSARRYLLAGENVTMPQFMERLSRAANAPMPSRVIPGWMARSFAAADEVVADRVTGRAPRAPLDGVRIACRQRPFDGARARQELGFDPRPLMSTLQDTVTWLRQA</sequence>
<organism evidence="2 3">
    <name type="scientific">Limimonas halophila</name>
    <dbReference type="NCBI Taxonomy" id="1082479"/>
    <lineage>
        <taxon>Bacteria</taxon>
        <taxon>Pseudomonadati</taxon>
        <taxon>Pseudomonadota</taxon>
        <taxon>Alphaproteobacteria</taxon>
        <taxon>Rhodospirillales</taxon>
        <taxon>Rhodovibrionaceae</taxon>
        <taxon>Limimonas</taxon>
    </lineage>
</organism>
<dbReference type="GO" id="GO:0004029">
    <property type="term" value="F:aldehyde dehydrogenase (NAD+) activity"/>
    <property type="evidence" value="ECO:0007669"/>
    <property type="project" value="TreeGrafter"/>
</dbReference>
<dbReference type="PANTHER" id="PTHR48079">
    <property type="entry name" value="PROTEIN YEEZ"/>
    <property type="match status" value="1"/>
</dbReference>
<dbReference type="InterPro" id="IPR001509">
    <property type="entry name" value="Epimerase_deHydtase"/>
</dbReference>
<dbReference type="PANTHER" id="PTHR48079:SF6">
    <property type="entry name" value="NAD(P)-BINDING DOMAIN-CONTAINING PROTEIN-RELATED"/>
    <property type="match status" value="1"/>
</dbReference>
<dbReference type="SUPFAM" id="SSF51735">
    <property type="entry name" value="NAD(P)-binding Rossmann-fold domains"/>
    <property type="match status" value="1"/>
</dbReference>
<keyword evidence="3" id="KW-1185">Reference proteome</keyword>
<dbReference type="RefSeq" id="WP_090019034.1">
    <property type="nucleotide sequence ID" value="NZ_FNCE01000002.1"/>
</dbReference>